<gene>
    <name evidence="1" type="ORF">E2C01_070851</name>
</gene>
<dbReference type="AlphaFoldDB" id="A0A5B7HVB3"/>
<proteinExistence type="predicted"/>
<dbReference type="EMBL" id="VSRR010043355">
    <property type="protein sequence ID" value="MPC76440.1"/>
    <property type="molecule type" value="Genomic_DNA"/>
</dbReference>
<keyword evidence="2" id="KW-1185">Reference proteome</keyword>
<comment type="caution">
    <text evidence="1">The sequence shown here is derived from an EMBL/GenBank/DDBJ whole genome shotgun (WGS) entry which is preliminary data.</text>
</comment>
<dbReference type="Proteomes" id="UP000324222">
    <property type="component" value="Unassembled WGS sequence"/>
</dbReference>
<evidence type="ECO:0000313" key="1">
    <source>
        <dbReference type="EMBL" id="MPC76440.1"/>
    </source>
</evidence>
<name>A0A5B7HVB3_PORTR</name>
<sequence length="80" mass="8925">MTSSTVLSSQQYIQCWKAVCQHHEMLGSECVPQHATPLLDGPVFHPLTKRKPLLLLDHSKNRIGLHCIAQVLEVVVDVAQ</sequence>
<accession>A0A5B7HVB3</accession>
<reference evidence="1 2" key="1">
    <citation type="submission" date="2019-05" db="EMBL/GenBank/DDBJ databases">
        <title>Another draft genome of Portunus trituberculatus and its Hox gene families provides insights of decapod evolution.</title>
        <authorList>
            <person name="Jeong J.-H."/>
            <person name="Song I."/>
            <person name="Kim S."/>
            <person name="Choi T."/>
            <person name="Kim D."/>
            <person name="Ryu S."/>
            <person name="Kim W."/>
        </authorList>
    </citation>
    <scope>NUCLEOTIDE SEQUENCE [LARGE SCALE GENOMIC DNA]</scope>
    <source>
        <tissue evidence="1">Muscle</tissue>
    </source>
</reference>
<organism evidence="1 2">
    <name type="scientific">Portunus trituberculatus</name>
    <name type="common">Swimming crab</name>
    <name type="synonym">Neptunus trituberculatus</name>
    <dbReference type="NCBI Taxonomy" id="210409"/>
    <lineage>
        <taxon>Eukaryota</taxon>
        <taxon>Metazoa</taxon>
        <taxon>Ecdysozoa</taxon>
        <taxon>Arthropoda</taxon>
        <taxon>Crustacea</taxon>
        <taxon>Multicrustacea</taxon>
        <taxon>Malacostraca</taxon>
        <taxon>Eumalacostraca</taxon>
        <taxon>Eucarida</taxon>
        <taxon>Decapoda</taxon>
        <taxon>Pleocyemata</taxon>
        <taxon>Brachyura</taxon>
        <taxon>Eubrachyura</taxon>
        <taxon>Portunoidea</taxon>
        <taxon>Portunidae</taxon>
        <taxon>Portuninae</taxon>
        <taxon>Portunus</taxon>
    </lineage>
</organism>
<protein>
    <submittedName>
        <fullName evidence="1">Uncharacterized protein</fullName>
    </submittedName>
</protein>
<evidence type="ECO:0000313" key="2">
    <source>
        <dbReference type="Proteomes" id="UP000324222"/>
    </source>
</evidence>